<name>A0A165C2R2_9APHY</name>
<evidence type="ECO:0000313" key="3">
    <source>
        <dbReference type="EMBL" id="KZT02095.1"/>
    </source>
</evidence>
<gene>
    <name evidence="3" type="ORF">LAESUDRAFT_717118</name>
</gene>
<evidence type="ECO:0000259" key="2">
    <source>
        <dbReference type="Pfam" id="PF20149"/>
    </source>
</evidence>
<evidence type="ECO:0000256" key="1">
    <source>
        <dbReference type="SAM" id="MobiDB-lite"/>
    </source>
</evidence>
<organism evidence="3 4">
    <name type="scientific">Laetiporus sulphureus 93-53</name>
    <dbReference type="NCBI Taxonomy" id="1314785"/>
    <lineage>
        <taxon>Eukaryota</taxon>
        <taxon>Fungi</taxon>
        <taxon>Dikarya</taxon>
        <taxon>Basidiomycota</taxon>
        <taxon>Agaricomycotina</taxon>
        <taxon>Agaricomycetes</taxon>
        <taxon>Polyporales</taxon>
        <taxon>Laetiporus</taxon>
    </lineage>
</organism>
<sequence>MNNHHKGLYQHWIIQLIINRMWFNDKRDDGVVLDKVYCPFPFRAFTIVLTAIECTIDEWVSGTQEYVMFTIEAYKHHFKHHLSATEDYNTTSGDLEIIKKICQHVSDDGCINAKAISIELEATCILAVNDIKNVIEEFRWKDESLINLNDSDNESENGSSNGQPEVEDGLDH</sequence>
<dbReference type="EMBL" id="KV427656">
    <property type="protein sequence ID" value="KZT02095.1"/>
    <property type="molecule type" value="Genomic_DNA"/>
</dbReference>
<reference evidence="3 4" key="1">
    <citation type="journal article" date="2016" name="Mol. Biol. Evol.">
        <title>Comparative Genomics of Early-Diverging Mushroom-Forming Fungi Provides Insights into the Origins of Lignocellulose Decay Capabilities.</title>
        <authorList>
            <person name="Nagy L.G."/>
            <person name="Riley R."/>
            <person name="Tritt A."/>
            <person name="Adam C."/>
            <person name="Daum C."/>
            <person name="Floudas D."/>
            <person name="Sun H."/>
            <person name="Yadav J.S."/>
            <person name="Pangilinan J."/>
            <person name="Larsson K.H."/>
            <person name="Matsuura K."/>
            <person name="Barry K."/>
            <person name="Labutti K."/>
            <person name="Kuo R."/>
            <person name="Ohm R.A."/>
            <person name="Bhattacharya S.S."/>
            <person name="Shirouzu T."/>
            <person name="Yoshinaga Y."/>
            <person name="Martin F.M."/>
            <person name="Grigoriev I.V."/>
            <person name="Hibbett D.S."/>
        </authorList>
    </citation>
    <scope>NUCLEOTIDE SEQUENCE [LARGE SCALE GENOMIC DNA]</scope>
    <source>
        <strain evidence="3 4">93-53</strain>
    </source>
</reference>
<dbReference type="OrthoDB" id="3268553at2759"/>
<feature type="domain" description="DUF6532" evidence="2">
    <location>
        <begin position="3"/>
        <end position="87"/>
    </location>
</feature>
<dbReference type="RefSeq" id="XP_040759835.1">
    <property type="nucleotide sequence ID" value="XM_040907300.1"/>
</dbReference>
<dbReference type="InterPro" id="IPR045341">
    <property type="entry name" value="DUF6532"/>
</dbReference>
<dbReference type="InParanoid" id="A0A165C2R2"/>
<protein>
    <recommendedName>
        <fullName evidence="2">DUF6532 domain-containing protein</fullName>
    </recommendedName>
</protein>
<dbReference type="AlphaFoldDB" id="A0A165C2R2"/>
<proteinExistence type="predicted"/>
<feature type="region of interest" description="Disordered" evidence="1">
    <location>
        <begin position="149"/>
        <end position="172"/>
    </location>
</feature>
<dbReference type="Proteomes" id="UP000076871">
    <property type="component" value="Unassembled WGS sequence"/>
</dbReference>
<evidence type="ECO:0000313" key="4">
    <source>
        <dbReference type="Proteomes" id="UP000076871"/>
    </source>
</evidence>
<accession>A0A165C2R2</accession>
<dbReference type="Pfam" id="PF20149">
    <property type="entry name" value="DUF6532"/>
    <property type="match status" value="1"/>
</dbReference>
<dbReference type="GeneID" id="63824329"/>
<keyword evidence="4" id="KW-1185">Reference proteome</keyword>
<dbReference type="STRING" id="1314785.A0A165C2R2"/>